<dbReference type="GO" id="GO:0045454">
    <property type="term" value="P:cell redox homeostasis"/>
    <property type="evidence" value="ECO:0007669"/>
    <property type="project" value="TreeGrafter"/>
</dbReference>
<evidence type="ECO:0000259" key="6">
    <source>
        <dbReference type="PROSITE" id="PS51352"/>
    </source>
</evidence>
<dbReference type="InterPro" id="IPR005746">
    <property type="entry name" value="Thioredoxin"/>
</dbReference>
<dbReference type="InterPro" id="IPR017937">
    <property type="entry name" value="Thioredoxin_CS"/>
</dbReference>
<evidence type="ECO:0000256" key="2">
    <source>
        <dbReference type="ARBA" id="ARBA00022723"/>
    </source>
</evidence>
<dbReference type="Gene3D" id="3.40.30.10">
    <property type="entry name" value="Glutaredoxin"/>
    <property type="match status" value="1"/>
</dbReference>
<dbReference type="PRINTS" id="PR00421">
    <property type="entry name" value="THIOREDOXIN"/>
</dbReference>
<dbReference type="NCBIfam" id="NF008229">
    <property type="entry name" value="PRK10996.1"/>
    <property type="match status" value="1"/>
</dbReference>
<dbReference type="PANTHER" id="PTHR45663">
    <property type="entry name" value="GEO12009P1"/>
    <property type="match status" value="1"/>
</dbReference>
<dbReference type="GO" id="GO:0005829">
    <property type="term" value="C:cytosol"/>
    <property type="evidence" value="ECO:0007669"/>
    <property type="project" value="TreeGrafter"/>
</dbReference>
<evidence type="ECO:0000256" key="3">
    <source>
        <dbReference type="ARBA" id="ARBA00022982"/>
    </source>
</evidence>
<dbReference type="EMBL" id="LNQE01000102">
    <property type="protein sequence ID" value="KUG29310.1"/>
    <property type="molecule type" value="Genomic_DNA"/>
</dbReference>
<feature type="domain" description="Thioredoxin" evidence="6">
    <location>
        <begin position="13"/>
        <end position="145"/>
    </location>
</feature>
<dbReference type="Gene3D" id="2.30.30.380">
    <property type="entry name" value="Zn-finger domain of Sec23/24"/>
    <property type="match status" value="1"/>
</dbReference>
<name>A0A0W8G8G0_9ZZZZ</name>
<evidence type="ECO:0000256" key="5">
    <source>
        <dbReference type="ARBA" id="ARBA00023284"/>
    </source>
</evidence>
<evidence type="ECO:0000256" key="1">
    <source>
        <dbReference type="ARBA" id="ARBA00022448"/>
    </source>
</evidence>
<dbReference type="NCBIfam" id="TIGR01068">
    <property type="entry name" value="thioredoxin"/>
    <property type="match status" value="1"/>
</dbReference>
<dbReference type="AlphaFoldDB" id="A0A0W8G8G0"/>
<organism evidence="7">
    <name type="scientific">hydrocarbon metagenome</name>
    <dbReference type="NCBI Taxonomy" id="938273"/>
    <lineage>
        <taxon>unclassified sequences</taxon>
        <taxon>metagenomes</taxon>
        <taxon>ecological metagenomes</taxon>
    </lineage>
</organism>
<dbReference type="InterPro" id="IPR013766">
    <property type="entry name" value="Thioredoxin_domain"/>
</dbReference>
<comment type="caution">
    <text evidence="7">The sequence shown here is derived from an EMBL/GenBank/DDBJ whole genome shotgun (WGS) entry which is preliminary data.</text>
</comment>
<dbReference type="FunFam" id="3.40.30.10:FF:000001">
    <property type="entry name" value="Thioredoxin"/>
    <property type="match status" value="1"/>
</dbReference>
<accession>A0A0W8G8G0</accession>
<dbReference type="PROSITE" id="PS51352">
    <property type="entry name" value="THIOREDOXIN_2"/>
    <property type="match status" value="1"/>
</dbReference>
<reference evidence="7" key="1">
    <citation type="journal article" date="2015" name="Proc. Natl. Acad. Sci. U.S.A.">
        <title>Networks of energetic and metabolic interactions define dynamics in microbial communities.</title>
        <authorList>
            <person name="Embree M."/>
            <person name="Liu J.K."/>
            <person name="Al-Bassam M.M."/>
            <person name="Zengler K."/>
        </authorList>
    </citation>
    <scope>NUCLEOTIDE SEQUENCE</scope>
</reference>
<dbReference type="GO" id="GO:0015035">
    <property type="term" value="F:protein-disulfide reductase activity"/>
    <property type="evidence" value="ECO:0007669"/>
    <property type="project" value="InterPro"/>
</dbReference>
<dbReference type="GO" id="GO:0046872">
    <property type="term" value="F:metal ion binding"/>
    <property type="evidence" value="ECO:0007669"/>
    <property type="project" value="UniProtKB-KW"/>
</dbReference>
<sequence length="145" mass="15351">MPDTFHAVCPACLAVNRVAPDRVAQGPACGKCRGALLEPRPVTLTAANFDALIAKSGLPVLVDFWAPWCAPCRAMAPAFDQAAAALFGTVILAKLDTQEEQDIADRLHIQGVPTMVLFRGGREVARVSGAKSASDLAAWTRSHLT</sequence>
<keyword evidence="2" id="KW-0479">Metal-binding</keyword>
<dbReference type="SUPFAM" id="SSF52833">
    <property type="entry name" value="Thioredoxin-like"/>
    <property type="match status" value="1"/>
</dbReference>
<dbReference type="Pfam" id="PF21352">
    <property type="entry name" value="Zn_ribbon_Thio2"/>
    <property type="match status" value="1"/>
</dbReference>
<keyword evidence="1" id="KW-0813">Transport</keyword>
<protein>
    <submittedName>
        <fullName evidence="7">Thioredoxin</fullName>
    </submittedName>
</protein>
<dbReference type="Pfam" id="PF00085">
    <property type="entry name" value="Thioredoxin"/>
    <property type="match status" value="1"/>
</dbReference>
<gene>
    <name evidence="7" type="ORF">ASZ90_000795</name>
</gene>
<evidence type="ECO:0000313" key="7">
    <source>
        <dbReference type="EMBL" id="KUG29310.1"/>
    </source>
</evidence>
<evidence type="ECO:0000256" key="4">
    <source>
        <dbReference type="ARBA" id="ARBA00023157"/>
    </source>
</evidence>
<keyword evidence="5" id="KW-0676">Redox-active center</keyword>
<keyword evidence="3" id="KW-0249">Electron transport</keyword>
<dbReference type="InterPro" id="IPR036249">
    <property type="entry name" value="Thioredoxin-like_sf"/>
</dbReference>
<keyword evidence="4" id="KW-1015">Disulfide bond</keyword>
<proteinExistence type="predicted"/>
<dbReference type="PROSITE" id="PS00194">
    <property type="entry name" value="THIOREDOXIN_1"/>
    <property type="match status" value="1"/>
</dbReference>
<dbReference type="CDD" id="cd02947">
    <property type="entry name" value="TRX_family"/>
    <property type="match status" value="1"/>
</dbReference>
<dbReference type="PANTHER" id="PTHR45663:SF11">
    <property type="entry name" value="GEO12009P1"/>
    <property type="match status" value="1"/>
</dbReference>
<dbReference type="InterPro" id="IPR049299">
    <property type="entry name" value="Thio2_N"/>
</dbReference>